<evidence type="ECO:0000313" key="1">
    <source>
        <dbReference type="EMBL" id="QBF72935.1"/>
    </source>
</evidence>
<reference evidence="1 2" key="1">
    <citation type="journal article" date="2019" name="Appl. Environ. Microbiol.">
        <title>Clostridium scindens ATCC 35704: integration of nutritional requirements, the complete genome sequence, and global transcriptional responses to bile acids.</title>
        <authorList>
            <person name="Devendran S."/>
            <person name="Shrestha R."/>
            <person name="Alves J.M.P."/>
            <person name="Wolf P.G."/>
            <person name="Ly L."/>
            <person name="Hernandez A.G."/>
            <person name="Mendez-Garcia C."/>
            <person name="Inboden A."/>
            <person name="Wiley J."/>
            <person name="Paul O."/>
            <person name="Allen A."/>
            <person name="Springer E."/>
            <person name="Wright C.L."/>
            <person name="Fields C.J."/>
            <person name="Daniel S.L."/>
            <person name="Ridlon J.M."/>
        </authorList>
    </citation>
    <scope>NUCLEOTIDE SEQUENCE [LARGE SCALE GENOMIC DNA]</scope>
    <source>
        <strain evidence="1 2">ATCC 35704</strain>
    </source>
</reference>
<gene>
    <name evidence="1" type="ORF">HDCHBGLK_00280</name>
</gene>
<keyword evidence="2" id="KW-1185">Reference proteome</keyword>
<dbReference type="SUPFAM" id="SSF52402">
    <property type="entry name" value="Adenine nucleotide alpha hydrolases-like"/>
    <property type="match status" value="1"/>
</dbReference>
<evidence type="ECO:0000313" key="2">
    <source>
        <dbReference type="Proteomes" id="UP000289664"/>
    </source>
</evidence>
<dbReference type="KEGG" id="csci:HDCHBGLK_00280"/>
<protein>
    <recommendedName>
        <fullName evidence="3">Phosphoadenosine phosphosulfate reductase family protein</fullName>
    </recommendedName>
</protein>
<sequence>MPKVYKDINVYDAAILRYQTVLREFDNYYVSVSGGKDSSIMLQLMAQEARKAGKRFSVLYIDLEAQYKATIDHVNDLIDATRDVVDEWYWVAMPLSLRNAVSAIQPKWICWDKKDREKWVRDCPSRRDDIILCTEDDHPEGWDWFFRGMEFEEFIQWFAKWYNEKHGGKTAAGIGIRSDESLNRFRTIISGTKERYKDYGWTTRAHCKSEALDCWNFYPLYDWRTEDDWTAVARYGLLFNEIYELMNKNGVSIYEQRLCQPYGDDQRKGLDQFRTLEPETWEKVLDRVYGVNFGNIYCRSSLLGNIRSEKPDGMTWEQYAVFLLESIGMYAPEVRDHYYRKISTFLGWYEKQEGISADNIPDEADRKLESAKKAASWRRIARAIEKNDFWMSRLSFGETKSDVKRLFELKKKYSNIIRPRDTDSKRLKRIAEKMEAEEHGQENE</sequence>
<dbReference type="InterPro" id="IPR021845">
    <property type="entry name" value="DUF3440"/>
</dbReference>
<dbReference type="EMBL" id="CP036170">
    <property type="protein sequence ID" value="QBF72935.1"/>
    <property type="molecule type" value="Genomic_DNA"/>
</dbReference>
<dbReference type="GO" id="GO:0071453">
    <property type="term" value="P:cellular response to oxygen levels"/>
    <property type="evidence" value="ECO:0007669"/>
    <property type="project" value="TreeGrafter"/>
</dbReference>
<dbReference type="OrthoDB" id="9774475at2"/>
<proteinExistence type="predicted"/>
<dbReference type="PANTHER" id="PTHR30083:SF0">
    <property type="entry name" value="3'-PHOSPHOADENOSINE 5'-PHOSPHOSULFATE SULFOTRANSFERASE (PAPS REDUCTASE)_FAD SYNTHETASE"/>
    <property type="match status" value="1"/>
</dbReference>
<dbReference type="InterPro" id="IPR014729">
    <property type="entry name" value="Rossmann-like_a/b/a_fold"/>
</dbReference>
<dbReference type="Gene3D" id="3.40.50.620">
    <property type="entry name" value="HUPs"/>
    <property type="match status" value="1"/>
</dbReference>
<dbReference type="AlphaFoldDB" id="A0A494WER3"/>
<name>A0A494WER3_CLOS5</name>
<dbReference type="PANTHER" id="PTHR30083">
    <property type="entry name" value="TRANSCRIPTIONAL REGULATOR-RELATED"/>
    <property type="match status" value="1"/>
</dbReference>
<organism evidence="1 2">
    <name type="scientific">Clostridium scindens (strain ATCC 35704 / DSM 5676 / VPI 13733 / 19)</name>
    <dbReference type="NCBI Taxonomy" id="411468"/>
    <lineage>
        <taxon>Bacteria</taxon>
        <taxon>Bacillati</taxon>
        <taxon>Bacillota</taxon>
        <taxon>Clostridia</taxon>
        <taxon>Lachnospirales</taxon>
        <taxon>Lachnospiraceae</taxon>
    </lineage>
</organism>
<evidence type="ECO:0008006" key="3">
    <source>
        <dbReference type="Google" id="ProtNLM"/>
    </source>
</evidence>
<accession>A0A494WER3</accession>
<dbReference type="Proteomes" id="UP000289664">
    <property type="component" value="Chromosome"/>
</dbReference>
<dbReference type="Pfam" id="PF11922">
    <property type="entry name" value="DUF3440"/>
    <property type="match status" value="1"/>
</dbReference>